<dbReference type="AlphaFoldDB" id="M8CUY5"/>
<dbReference type="RefSeq" id="WP_003398147.1">
    <property type="nucleotide sequence ID" value="NZ_APCD01000018.1"/>
</dbReference>
<reference evidence="1 2" key="2">
    <citation type="journal article" date="2015" name="Genome Announc.">
        <title>Genome Sequence of Anoxybacillus flavithermus Strain AK1, a Thermophile Isolated from a Hot Spring in Saudi Arabia.</title>
        <authorList>
            <person name="Khalil A."/>
            <person name="Sivakumar N."/>
            <person name="Qarawi S."/>
        </authorList>
    </citation>
    <scope>NUCLEOTIDE SEQUENCE [LARGE SCALE GENOMIC DNA]</scope>
    <source>
        <strain evidence="1 2">AK1</strain>
    </source>
</reference>
<sequence>MIVFEPNAFNGGMVVRIFDAHCDVLYQLFCDQHLSFERSTSLHVTYDGLKQAGVTVQAFAIYIPKQVRPESRFFVALEMVDYFYEKIVSQPNMKIVRSKREIDQLQPNEIGAMLTLEGCEAIGESLIQLRTLLRLGVRSVGLTWNDANMVADGAFEQRGGGLTKFGRDVVHLLNEQQCWTDVSHLSERAFWDVIELAHYPIASHSNAYTVCPHPRNLRDDQIQALIKKNGVIGVTFVPQFLRHDVQKTTVTDVLRHIDYICSLGGENHIGFGSDFDGIFETVEQLGNVAHYTHFIDELLKHFKEEQVKKFLFCNFYERIPQ</sequence>
<dbReference type="EMBL" id="APCD01000018">
    <property type="protein sequence ID" value="EMT45343.1"/>
    <property type="molecule type" value="Genomic_DNA"/>
</dbReference>
<accession>M8CUY5</accession>
<dbReference type="MEROPS" id="M19.007"/>
<gene>
    <name evidence="1" type="ORF">H919_10613</name>
</gene>
<dbReference type="CDD" id="cd01301">
    <property type="entry name" value="rDP_like"/>
    <property type="match status" value="1"/>
</dbReference>
<comment type="caution">
    <text evidence="1">The sequence shown here is derived from an EMBL/GenBank/DDBJ whole genome shotgun (WGS) entry which is preliminary data.</text>
</comment>
<name>M8CUY5_9BACL</name>
<dbReference type="Pfam" id="PF01244">
    <property type="entry name" value="Peptidase_M19"/>
    <property type="match status" value="1"/>
</dbReference>
<dbReference type="PANTHER" id="PTHR10443:SF12">
    <property type="entry name" value="DIPEPTIDASE"/>
    <property type="match status" value="1"/>
</dbReference>
<reference evidence="1 2" key="1">
    <citation type="submission" date="2013-03" db="EMBL/GenBank/DDBJ databases">
        <title>Assembly of a new bacterial strain Anoxybacillus flavithermus AK1.</title>
        <authorList>
            <person name="Rajan I."/>
            <person name="PoliReddy D."/>
            <person name="Sugumar T."/>
            <person name="Rathinam K."/>
            <person name="Alqarawi S."/>
            <person name="Khalil A.B."/>
            <person name="Sivakumar N."/>
        </authorList>
    </citation>
    <scope>NUCLEOTIDE SEQUENCE [LARGE SCALE GENOMIC DNA]</scope>
    <source>
        <strain evidence="1 2">AK1</strain>
    </source>
</reference>
<dbReference type="Gene3D" id="3.20.20.140">
    <property type="entry name" value="Metal-dependent hydrolases"/>
    <property type="match status" value="1"/>
</dbReference>
<proteinExistence type="predicted"/>
<dbReference type="Proteomes" id="UP000012085">
    <property type="component" value="Unassembled WGS sequence"/>
</dbReference>
<evidence type="ECO:0000313" key="2">
    <source>
        <dbReference type="Proteomes" id="UP000012085"/>
    </source>
</evidence>
<dbReference type="SUPFAM" id="SSF51556">
    <property type="entry name" value="Metallo-dependent hydrolases"/>
    <property type="match status" value="1"/>
</dbReference>
<dbReference type="PROSITE" id="PS51365">
    <property type="entry name" value="RENAL_DIPEPTIDASE_2"/>
    <property type="match status" value="1"/>
</dbReference>
<dbReference type="GO" id="GO:0006508">
    <property type="term" value="P:proteolysis"/>
    <property type="evidence" value="ECO:0007669"/>
    <property type="project" value="InterPro"/>
</dbReference>
<evidence type="ECO:0000313" key="1">
    <source>
        <dbReference type="EMBL" id="EMT45343.1"/>
    </source>
</evidence>
<dbReference type="PATRIC" id="fig|1297581.3.peg.2152"/>
<protein>
    <submittedName>
        <fullName evidence="1">Zn-dependent dipeptidase, microsomal dipeptidase</fullName>
    </submittedName>
</protein>
<dbReference type="PANTHER" id="PTHR10443">
    <property type="entry name" value="MICROSOMAL DIPEPTIDASE"/>
    <property type="match status" value="1"/>
</dbReference>
<dbReference type="InterPro" id="IPR032466">
    <property type="entry name" value="Metal_Hydrolase"/>
</dbReference>
<dbReference type="GO" id="GO:0070573">
    <property type="term" value="F:metallodipeptidase activity"/>
    <property type="evidence" value="ECO:0007669"/>
    <property type="project" value="InterPro"/>
</dbReference>
<organism evidence="1 2">
    <name type="scientific">Anoxybacillus flavithermus AK1</name>
    <dbReference type="NCBI Taxonomy" id="1297581"/>
    <lineage>
        <taxon>Bacteria</taxon>
        <taxon>Bacillati</taxon>
        <taxon>Bacillota</taxon>
        <taxon>Bacilli</taxon>
        <taxon>Bacillales</taxon>
        <taxon>Anoxybacillaceae</taxon>
        <taxon>Anoxybacillus</taxon>
    </lineage>
</organism>
<dbReference type="InterPro" id="IPR008257">
    <property type="entry name" value="Pept_M19"/>
</dbReference>